<dbReference type="EMBL" id="JBHSHP010000061">
    <property type="protein sequence ID" value="MFC4756487.1"/>
    <property type="molecule type" value="Genomic_DNA"/>
</dbReference>
<gene>
    <name evidence="1" type="ORF">ACFO7U_17110</name>
</gene>
<sequence>MAPIRPAIDLVRQLWYSLDTASALRHGAPISERARQYTMAAPTPGTQILA</sequence>
<dbReference type="RefSeq" id="WP_344997087.1">
    <property type="nucleotide sequence ID" value="NZ_BAABCD010000057.1"/>
</dbReference>
<evidence type="ECO:0000313" key="2">
    <source>
        <dbReference type="Proteomes" id="UP001595836"/>
    </source>
</evidence>
<name>A0ABV9PUK5_9ACTN</name>
<accession>A0ABV9PUK5</accession>
<proteinExistence type="predicted"/>
<keyword evidence="2" id="KW-1185">Reference proteome</keyword>
<protein>
    <submittedName>
        <fullName evidence="1">Uncharacterized protein</fullName>
    </submittedName>
</protein>
<comment type="caution">
    <text evidence="1">The sequence shown here is derived from an EMBL/GenBank/DDBJ whole genome shotgun (WGS) entry which is preliminary data.</text>
</comment>
<organism evidence="1 2">
    <name type="scientific">Dietzia aurantiaca</name>
    <dbReference type="NCBI Taxonomy" id="983873"/>
    <lineage>
        <taxon>Bacteria</taxon>
        <taxon>Bacillati</taxon>
        <taxon>Actinomycetota</taxon>
        <taxon>Actinomycetes</taxon>
        <taxon>Mycobacteriales</taxon>
        <taxon>Dietziaceae</taxon>
        <taxon>Dietzia</taxon>
    </lineage>
</organism>
<evidence type="ECO:0000313" key="1">
    <source>
        <dbReference type="EMBL" id="MFC4756487.1"/>
    </source>
</evidence>
<reference evidence="2" key="1">
    <citation type="journal article" date="2019" name="Int. J. Syst. Evol. Microbiol.">
        <title>The Global Catalogue of Microorganisms (GCM) 10K type strain sequencing project: providing services to taxonomists for standard genome sequencing and annotation.</title>
        <authorList>
            <consortium name="The Broad Institute Genomics Platform"/>
            <consortium name="The Broad Institute Genome Sequencing Center for Infectious Disease"/>
            <person name="Wu L."/>
            <person name="Ma J."/>
        </authorList>
    </citation>
    <scope>NUCLEOTIDE SEQUENCE [LARGE SCALE GENOMIC DNA]</scope>
    <source>
        <strain evidence="2">JCM 11882</strain>
    </source>
</reference>
<dbReference type="Proteomes" id="UP001595836">
    <property type="component" value="Unassembled WGS sequence"/>
</dbReference>